<name>A0A521BZI7_9BACT</name>
<evidence type="ECO:0000256" key="1">
    <source>
        <dbReference type="SAM" id="SignalP"/>
    </source>
</evidence>
<dbReference type="InterPro" id="IPR036249">
    <property type="entry name" value="Thioredoxin-like_sf"/>
</dbReference>
<dbReference type="EMBL" id="FXTM01000009">
    <property type="protein sequence ID" value="SMO52573.1"/>
    <property type="molecule type" value="Genomic_DNA"/>
</dbReference>
<dbReference type="Proteomes" id="UP000317315">
    <property type="component" value="Unassembled WGS sequence"/>
</dbReference>
<dbReference type="Gene3D" id="3.40.30.10">
    <property type="entry name" value="Glutaredoxin"/>
    <property type="match status" value="1"/>
</dbReference>
<proteinExistence type="predicted"/>
<dbReference type="InterPro" id="IPR000866">
    <property type="entry name" value="AhpC/TSA"/>
</dbReference>
<feature type="chain" id="PRO_5021970516" evidence="1">
    <location>
        <begin position="20"/>
        <end position="205"/>
    </location>
</feature>
<gene>
    <name evidence="3" type="ORF">SAMN06269117_10910</name>
</gene>
<protein>
    <submittedName>
        <fullName evidence="3">Peroxiredoxin</fullName>
    </submittedName>
</protein>
<reference evidence="3 4" key="1">
    <citation type="submission" date="2017-05" db="EMBL/GenBank/DDBJ databases">
        <authorList>
            <person name="Varghese N."/>
            <person name="Submissions S."/>
        </authorList>
    </citation>
    <scope>NUCLEOTIDE SEQUENCE [LARGE SCALE GENOMIC DNA]</scope>
    <source>
        <strain evidence="3 4">DSM 16304</strain>
    </source>
</reference>
<keyword evidence="4" id="KW-1185">Reference proteome</keyword>
<dbReference type="OrthoDB" id="14972at2"/>
<dbReference type="SUPFAM" id="SSF52833">
    <property type="entry name" value="Thioredoxin-like"/>
    <property type="match status" value="1"/>
</dbReference>
<evidence type="ECO:0000259" key="2">
    <source>
        <dbReference type="Pfam" id="PF00578"/>
    </source>
</evidence>
<dbReference type="GO" id="GO:0016491">
    <property type="term" value="F:oxidoreductase activity"/>
    <property type="evidence" value="ECO:0007669"/>
    <property type="project" value="InterPro"/>
</dbReference>
<dbReference type="GO" id="GO:0016209">
    <property type="term" value="F:antioxidant activity"/>
    <property type="evidence" value="ECO:0007669"/>
    <property type="project" value="InterPro"/>
</dbReference>
<sequence length="205" mass="23711">MAFLRILLLCFLFTSNAFADWYILIPKKRPVRKQIPKNVPIPKLKGEKIQPKPYSIEINKILAPDFSIPVKNRKISKEEFNGNNIIVVFVDSLFSPFTEALASKVEKLNLKRTKFIIISVNDSDFAFVETFKKLLHIKKTIVSADSYVFKQFKSKIKEISVPSMLIIDKYGFIRYFSPHIEGENTEKLVLELNELLKSLNKEKKG</sequence>
<feature type="signal peptide" evidence="1">
    <location>
        <begin position="1"/>
        <end position="19"/>
    </location>
</feature>
<evidence type="ECO:0000313" key="4">
    <source>
        <dbReference type="Proteomes" id="UP000317315"/>
    </source>
</evidence>
<keyword evidence="1" id="KW-0732">Signal</keyword>
<accession>A0A521BZI7</accession>
<dbReference type="AlphaFoldDB" id="A0A521BZI7"/>
<dbReference type="Pfam" id="PF00578">
    <property type="entry name" value="AhpC-TSA"/>
    <property type="match status" value="1"/>
</dbReference>
<organism evidence="3 4">
    <name type="scientific">Balnearium lithotrophicum</name>
    <dbReference type="NCBI Taxonomy" id="223788"/>
    <lineage>
        <taxon>Bacteria</taxon>
        <taxon>Pseudomonadati</taxon>
        <taxon>Aquificota</taxon>
        <taxon>Aquificia</taxon>
        <taxon>Desulfurobacteriales</taxon>
        <taxon>Desulfurobacteriaceae</taxon>
        <taxon>Balnearium</taxon>
    </lineage>
</organism>
<evidence type="ECO:0000313" key="3">
    <source>
        <dbReference type="EMBL" id="SMO52573.1"/>
    </source>
</evidence>
<feature type="domain" description="Alkyl hydroperoxide reductase subunit C/ Thiol specific antioxidant" evidence="2">
    <location>
        <begin position="63"/>
        <end position="175"/>
    </location>
</feature>